<feature type="compositionally biased region" description="Acidic residues" evidence="1">
    <location>
        <begin position="282"/>
        <end position="310"/>
    </location>
</feature>
<evidence type="ECO:0000313" key="3">
    <source>
        <dbReference type="Proteomes" id="UP000604046"/>
    </source>
</evidence>
<proteinExistence type="predicted"/>
<gene>
    <name evidence="2" type="primary">RPS6KA5</name>
    <name evidence="2" type="ORF">SNAT2548_LOCUS1777</name>
</gene>
<sequence length="310" mass="35521">MSASHSIWLWEKWVASTGNATHWRIEQQLVHRLPDDPRVSAEIRNFLTFAGIFGVFYKKEVCALFLVSAVSSESVGEAGYSGQEDVGLLQQQVAAEKWRRKPWAQPKRWQWGTAPKMGAKPKVPAEDKAEPEEWEWNQKVAAKSKKVQNKCAGCMTYNSFDPMSKWCDTSRGCRKKKEVGKTCKEDYECLSHICSETCQSQCGPDAPWCWYEKLGNEYKGICKNCMMYQFYNADAKWCDKTSGCQSKKSAGDDCTEDYECVSGFCQDSHCFDYVPHVITQDQMEEMDDEMGDEPPPEEGEEFEEEDEEPR</sequence>
<dbReference type="OrthoDB" id="10484919at2759"/>
<evidence type="ECO:0000313" key="2">
    <source>
        <dbReference type="EMBL" id="CAE6956683.1"/>
    </source>
</evidence>
<name>A0A812HP97_9DINO</name>
<feature type="region of interest" description="Disordered" evidence="1">
    <location>
        <begin position="281"/>
        <end position="310"/>
    </location>
</feature>
<evidence type="ECO:0000256" key="1">
    <source>
        <dbReference type="SAM" id="MobiDB-lite"/>
    </source>
</evidence>
<reference evidence="2" key="1">
    <citation type="submission" date="2021-02" db="EMBL/GenBank/DDBJ databases">
        <authorList>
            <person name="Dougan E. K."/>
            <person name="Rhodes N."/>
            <person name="Thang M."/>
            <person name="Chan C."/>
        </authorList>
    </citation>
    <scope>NUCLEOTIDE SEQUENCE</scope>
</reference>
<dbReference type="EMBL" id="CAJNDS010000102">
    <property type="protein sequence ID" value="CAE6956683.1"/>
    <property type="molecule type" value="Genomic_DNA"/>
</dbReference>
<organism evidence="2 3">
    <name type="scientific">Symbiodinium natans</name>
    <dbReference type="NCBI Taxonomy" id="878477"/>
    <lineage>
        <taxon>Eukaryota</taxon>
        <taxon>Sar</taxon>
        <taxon>Alveolata</taxon>
        <taxon>Dinophyceae</taxon>
        <taxon>Suessiales</taxon>
        <taxon>Symbiodiniaceae</taxon>
        <taxon>Symbiodinium</taxon>
    </lineage>
</organism>
<dbReference type="AlphaFoldDB" id="A0A812HP97"/>
<keyword evidence="3" id="KW-1185">Reference proteome</keyword>
<comment type="caution">
    <text evidence="2">The sequence shown here is derived from an EMBL/GenBank/DDBJ whole genome shotgun (WGS) entry which is preliminary data.</text>
</comment>
<protein>
    <submittedName>
        <fullName evidence="2">RPS6KA5 protein</fullName>
    </submittedName>
</protein>
<accession>A0A812HP97</accession>
<dbReference type="Proteomes" id="UP000604046">
    <property type="component" value="Unassembled WGS sequence"/>
</dbReference>
<feature type="region of interest" description="Disordered" evidence="1">
    <location>
        <begin position="113"/>
        <end position="132"/>
    </location>
</feature>